<organism evidence="1 2">
    <name type="scientific">Bernardetia litoralis (strain ATCC 23117 / DSM 6794 / NBRC 15988 / NCIMB 1366 / Fx l1 / Sio-4)</name>
    <name type="common">Flexibacter litoralis</name>
    <dbReference type="NCBI Taxonomy" id="880071"/>
    <lineage>
        <taxon>Bacteria</taxon>
        <taxon>Pseudomonadati</taxon>
        <taxon>Bacteroidota</taxon>
        <taxon>Cytophagia</taxon>
        <taxon>Cytophagales</taxon>
        <taxon>Bernardetiaceae</taxon>
        <taxon>Bernardetia</taxon>
    </lineage>
</organism>
<dbReference type="KEGG" id="fli:Fleli_1152"/>
<dbReference type="OrthoDB" id="9997921at2"/>
<gene>
    <name evidence="1" type="ordered locus">Fleli_1152</name>
</gene>
<proteinExistence type="predicted"/>
<evidence type="ECO:0000313" key="1">
    <source>
        <dbReference type="EMBL" id="AFM03590.1"/>
    </source>
</evidence>
<reference evidence="2" key="1">
    <citation type="submission" date="2012-06" db="EMBL/GenBank/DDBJ databases">
        <title>The complete genome of Flexibacter litoralis DSM 6794.</title>
        <authorList>
            <person name="Lucas S."/>
            <person name="Copeland A."/>
            <person name="Lapidus A."/>
            <person name="Glavina del Rio T."/>
            <person name="Dalin E."/>
            <person name="Tice H."/>
            <person name="Bruce D."/>
            <person name="Goodwin L."/>
            <person name="Pitluck S."/>
            <person name="Peters L."/>
            <person name="Ovchinnikova G."/>
            <person name="Lu M."/>
            <person name="Kyrpides N."/>
            <person name="Mavromatis K."/>
            <person name="Ivanova N."/>
            <person name="Brettin T."/>
            <person name="Detter J.C."/>
            <person name="Han C."/>
            <person name="Larimer F."/>
            <person name="Land M."/>
            <person name="Hauser L."/>
            <person name="Markowitz V."/>
            <person name="Cheng J.-F."/>
            <person name="Hugenholtz P."/>
            <person name="Woyke T."/>
            <person name="Wu D."/>
            <person name="Spring S."/>
            <person name="Lang E."/>
            <person name="Kopitz M."/>
            <person name="Brambilla E."/>
            <person name="Klenk H.-P."/>
            <person name="Eisen J.A."/>
        </authorList>
    </citation>
    <scope>NUCLEOTIDE SEQUENCE [LARGE SCALE GENOMIC DNA]</scope>
    <source>
        <strain evidence="2">ATCC 23117 / DSM 6794 / NBRC 15988 / NCIMB 1366 / Sio-4</strain>
    </source>
</reference>
<dbReference type="AlphaFoldDB" id="I4AI05"/>
<dbReference type="STRING" id="880071.Fleli_1152"/>
<dbReference type="Proteomes" id="UP000006054">
    <property type="component" value="Chromosome"/>
</dbReference>
<dbReference type="HOGENOM" id="CLU_2806182_0_0_10"/>
<name>I4AI05_BERLS</name>
<dbReference type="RefSeq" id="WP_014797047.1">
    <property type="nucleotide sequence ID" value="NC_018018.1"/>
</dbReference>
<evidence type="ECO:0000313" key="2">
    <source>
        <dbReference type="Proteomes" id="UP000006054"/>
    </source>
</evidence>
<accession>I4AI05</accession>
<sequence length="67" mass="7829">MATEKYICELCGSNEFVTKPNHFDLFSAEDGKLIFQESMLVEDDSPTELFCFECDEKLEFDDEDLEF</sequence>
<protein>
    <submittedName>
        <fullName evidence="1">Uncharacterized protein</fullName>
    </submittedName>
</protein>
<keyword evidence="2" id="KW-1185">Reference proteome</keyword>
<dbReference type="EMBL" id="CP003345">
    <property type="protein sequence ID" value="AFM03590.1"/>
    <property type="molecule type" value="Genomic_DNA"/>
</dbReference>